<feature type="coiled-coil region" evidence="1">
    <location>
        <begin position="70"/>
        <end position="104"/>
    </location>
</feature>
<dbReference type="Proteomes" id="UP000067434">
    <property type="component" value="Chromosome"/>
</dbReference>
<gene>
    <name evidence="2" type="ORF">MA03_05455</name>
</gene>
<name>A0A0F7FI23_9CREN</name>
<dbReference type="RefSeq" id="WP_052884303.1">
    <property type="nucleotide sequence ID" value="NZ_CP009961.1"/>
</dbReference>
<evidence type="ECO:0000256" key="1">
    <source>
        <dbReference type="SAM" id="Coils"/>
    </source>
</evidence>
<dbReference type="KEGG" id="thf:MA03_05455"/>
<reference evidence="2 3" key="1">
    <citation type="journal article" date="2015" name="Stand. Genomic Sci.">
        <title>Complete genome sequence of and proposal of Thermofilum uzonense sp. nov. a novel hyperthermophilic crenarchaeon and emended description of the genus Thermofilum.</title>
        <authorList>
            <person name="Toshchakov S.V."/>
            <person name="Korzhenkov A.A."/>
            <person name="Samarov N.I."/>
            <person name="Mazunin I.O."/>
            <person name="Mozhey O.I."/>
            <person name="Shmyr I.S."/>
            <person name="Derbikova K.S."/>
            <person name="Taranov E.A."/>
            <person name="Dominova I.N."/>
            <person name="Bonch-Osmolovskaya E.A."/>
            <person name="Patrushev M.V."/>
            <person name="Podosokorskaya O.A."/>
            <person name="Kublanov I.V."/>
        </authorList>
    </citation>
    <scope>NUCLEOTIDE SEQUENCE [LARGE SCALE GENOMIC DNA]</scope>
    <source>
        <strain evidence="2 3">1807-2</strain>
    </source>
</reference>
<proteinExistence type="predicted"/>
<accession>A0A0F7FI23</accession>
<keyword evidence="1" id="KW-0175">Coiled coil</keyword>
<protein>
    <submittedName>
        <fullName evidence="2">Uncharacterized protein</fullName>
    </submittedName>
</protein>
<organism evidence="2 3">
    <name type="scientific">Infirmifilum uzonense</name>
    <dbReference type="NCBI Taxonomy" id="1550241"/>
    <lineage>
        <taxon>Archaea</taxon>
        <taxon>Thermoproteota</taxon>
        <taxon>Thermoprotei</taxon>
        <taxon>Thermofilales</taxon>
        <taxon>Thermofilaceae</taxon>
        <taxon>Infirmifilum</taxon>
    </lineage>
</organism>
<keyword evidence="3" id="KW-1185">Reference proteome</keyword>
<sequence length="322" mass="37511">MEVVLKKKPKKELLDFLAQSSQRVSEEIELVEKLYEDLLRKGQSNPFLKNLIDRLIGELRIPEPPLPPEADKLPRSLEEYEKNLRSLEENLREILKFLDKVEKILPEVESGIEKVEKTAELLKPINPSLVNTAYRQVSKVRRIQELVLNDPKPALLIDLEKGLEDIERTNRVLLAEYEKTLDFIQRDLNITRELVEKALSVTMLQDRSILTRELGILDELARKINELKMHPQPFETREFYSELDRIKRLAQDMMQKSLTPEEIKVFEAISWLRSGGESKVLDFAEFVEMVSRKSGVPWNQTLEILYKLSKARAVKLVTRILS</sequence>
<dbReference type="PATRIC" id="fig|1550241.5.peg.1147"/>
<dbReference type="AlphaFoldDB" id="A0A0F7FI23"/>
<evidence type="ECO:0000313" key="2">
    <source>
        <dbReference type="EMBL" id="AKG38823.1"/>
    </source>
</evidence>
<dbReference type="GeneID" id="25401656"/>
<evidence type="ECO:0000313" key="3">
    <source>
        <dbReference type="Proteomes" id="UP000067434"/>
    </source>
</evidence>
<dbReference type="STRING" id="1550241.MA03_05455"/>
<dbReference type="HOGENOM" id="CLU_862276_0_0_2"/>
<dbReference type="EMBL" id="CP009961">
    <property type="protein sequence ID" value="AKG38823.1"/>
    <property type="molecule type" value="Genomic_DNA"/>
</dbReference>
<feature type="coiled-coil region" evidence="1">
    <location>
        <begin position="156"/>
        <end position="194"/>
    </location>
</feature>